<feature type="binding site" evidence="6">
    <location>
        <position position="83"/>
    </location>
    <ligand>
        <name>Zn(2+)</name>
        <dbReference type="ChEBI" id="CHEBI:29105"/>
    </ligand>
</feature>
<keyword evidence="3 4" id="KW-0378">Hydrolase</keyword>
<dbReference type="PIRSF" id="PIRSF038994">
    <property type="entry name" value="NagA"/>
    <property type="match status" value="1"/>
</dbReference>
<comment type="caution">
    <text evidence="7">The sequence shown here is derived from an EMBL/GenBank/DDBJ whole genome shotgun (WGS) entry which is preliminary data.</text>
</comment>
<proteinExistence type="inferred from homology"/>
<feature type="active site" description="Proton donor/acceptor" evidence="5">
    <location>
        <position position="230"/>
    </location>
</feature>
<feature type="binding site" evidence="6">
    <location>
        <position position="172"/>
    </location>
    <ligand>
        <name>Zn(2+)</name>
        <dbReference type="ChEBI" id="CHEBI:29105"/>
    </ligand>
</feature>
<sequence>MRSEGLFDLQVNGYAGVDFNSSTLTARDLDHALEAMLADGVTGCLPTLITASPQDLEKRSLALDAAVRGSRLGLLMVPGYHLEGPFLNDAPGYCGCHPSEVMCDPDVELVARLESKLSLPIMLITLAPERAGAFAAIRHWKSQGKTLGISHSAADFKCVAEAAEAGLTLSTHLGNGLPQTLPKLDNTLLAQLAEPRLTACLIPDGLHIPPEAMGALVRLKGSNNCVLVTDAVLAAAMPAGVYNFGGMEVARGTDGRVTQPGGMGLAGSALQLDQGVRNIVAWSIASPEEAVAMASTAARSVLADTLKAYGVEIFPGEIEWDENLKPMLIREPELSRRHA</sequence>
<evidence type="ECO:0000256" key="4">
    <source>
        <dbReference type="PIRNR" id="PIRNR038994"/>
    </source>
</evidence>
<name>A0A084U8V5_9HYPH</name>
<dbReference type="OrthoDB" id="9776488at2"/>
<feature type="binding site" evidence="6">
    <location>
        <position position="151"/>
    </location>
    <ligand>
        <name>Zn(2+)</name>
        <dbReference type="ChEBI" id="CHEBI:29105"/>
    </ligand>
</feature>
<dbReference type="AlphaFoldDB" id="A0A084U8V5"/>
<dbReference type="PANTHER" id="PTHR11113">
    <property type="entry name" value="N-ACETYLGLUCOSAMINE-6-PHOSPHATE DEACETYLASE"/>
    <property type="match status" value="1"/>
</dbReference>
<evidence type="ECO:0000256" key="6">
    <source>
        <dbReference type="PIRSR" id="PIRSR038994-3"/>
    </source>
</evidence>
<comment type="cofactor">
    <cofactor evidence="6">
        <name>a divalent metal cation</name>
        <dbReference type="ChEBI" id="CHEBI:60240"/>
    </cofactor>
    <text evidence="6">Binds 1 divalent metal cation per subunit.</text>
</comment>
<organism evidence="7 8">
    <name type="scientific">Nitratireductor basaltis</name>
    <dbReference type="NCBI Taxonomy" id="472175"/>
    <lineage>
        <taxon>Bacteria</taxon>
        <taxon>Pseudomonadati</taxon>
        <taxon>Pseudomonadota</taxon>
        <taxon>Alphaproteobacteria</taxon>
        <taxon>Hyphomicrobiales</taxon>
        <taxon>Phyllobacteriaceae</taxon>
        <taxon>Nitratireductor</taxon>
    </lineage>
</organism>
<dbReference type="STRING" id="472175.EL18_00406"/>
<reference evidence="7 8" key="1">
    <citation type="submission" date="2014-05" db="EMBL/GenBank/DDBJ databases">
        <title>Draft Genome Sequence of Nitratireductor basaltis Strain UMTGB225, A Marine Bacterium Isolated from Green Barrel Tunicate.</title>
        <authorList>
            <person name="Gan H.Y."/>
        </authorList>
    </citation>
    <scope>NUCLEOTIDE SEQUENCE [LARGE SCALE GENOMIC DNA]</scope>
    <source>
        <strain evidence="7 8">UMTGB225</strain>
    </source>
</reference>
<dbReference type="PANTHER" id="PTHR11113:SF14">
    <property type="entry name" value="N-ACETYLGLUCOSAMINE-6-PHOSPHATE DEACETYLASE"/>
    <property type="match status" value="1"/>
</dbReference>
<evidence type="ECO:0000313" key="7">
    <source>
        <dbReference type="EMBL" id="KFB09391.1"/>
    </source>
</evidence>
<keyword evidence="2 6" id="KW-0479">Metal-binding</keyword>
<evidence type="ECO:0000256" key="5">
    <source>
        <dbReference type="PIRSR" id="PIRSR038994-1"/>
    </source>
</evidence>
<dbReference type="Gene3D" id="3.20.20.140">
    <property type="entry name" value="Metal-dependent hydrolases"/>
    <property type="match status" value="1"/>
</dbReference>
<evidence type="ECO:0000256" key="3">
    <source>
        <dbReference type="ARBA" id="ARBA00022801"/>
    </source>
</evidence>
<comment type="similarity">
    <text evidence="1 4">Belongs to the metallo-dependent hydrolases superfamily. NagA family.</text>
</comment>
<dbReference type="InterPro" id="IPR032466">
    <property type="entry name" value="Metal_Hydrolase"/>
</dbReference>
<dbReference type="Proteomes" id="UP000053675">
    <property type="component" value="Unassembled WGS sequence"/>
</dbReference>
<evidence type="ECO:0000256" key="1">
    <source>
        <dbReference type="ARBA" id="ARBA00010716"/>
    </source>
</evidence>
<dbReference type="GO" id="GO:0008448">
    <property type="term" value="F:N-acetylglucosamine-6-phosphate deacetylase activity"/>
    <property type="evidence" value="ECO:0007669"/>
    <property type="project" value="InterPro"/>
</dbReference>
<dbReference type="PATRIC" id="fig|472175.3.peg.420"/>
<dbReference type="GO" id="GO:0046872">
    <property type="term" value="F:metal ion binding"/>
    <property type="evidence" value="ECO:0007669"/>
    <property type="project" value="UniProtKB-KW"/>
</dbReference>
<keyword evidence="4" id="KW-0119">Carbohydrate metabolism</keyword>
<protein>
    <submittedName>
        <fullName evidence="7">N-acetylglucosamine-6-phosphate deacetylase</fullName>
    </submittedName>
</protein>
<accession>A0A084U8V5</accession>
<keyword evidence="8" id="KW-1185">Reference proteome</keyword>
<dbReference type="eggNOG" id="COG1820">
    <property type="taxonomic scope" value="Bacteria"/>
</dbReference>
<dbReference type="RefSeq" id="WP_051913679.1">
    <property type="nucleotide sequence ID" value="NZ_JMQM01000001.1"/>
</dbReference>
<dbReference type="SUPFAM" id="SSF51556">
    <property type="entry name" value="Metallo-dependent hydrolases"/>
    <property type="match status" value="1"/>
</dbReference>
<evidence type="ECO:0000256" key="2">
    <source>
        <dbReference type="ARBA" id="ARBA00022723"/>
    </source>
</evidence>
<evidence type="ECO:0000313" key="8">
    <source>
        <dbReference type="Proteomes" id="UP000053675"/>
    </source>
</evidence>
<gene>
    <name evidence="7" type="ORF">EL18_00406</name>
</gene>
<dbReference type="EMBL" id="JMQM01000001">
    <property type="protein sequence ID" value="KFB09391.1"/>
    <property type="molecule type" value="Genomic_DNA"/>
</dbReference>
<dbReference type="GO" id="GO:0006046">
    <property type="term" value="P:N-acetylglucosamine catabolic process"/>
    <property type="evidence" value="ECO:0007669"/>
    <property type="project" value="TreeGrafter"/>
</dbReference>
<dbReference type="InterPro" id="IPR003764">
    <property type="entry name" value="GlcNAc_6-P_deAcase"/>
</dbReference>